<dbReference type="EMBL" id="JBEHCU010006129">
    <property type="protein sequence ID" value="KAL1397827.1"/>
    <property type="molecule type" value="Genomic_DNA"/>
</dbReference>
<evidence type="ECO:0000256" key="1">
    <source>
        <dbReference type="SAM" id="MobiDB-lite"/>
    </source>
</evidence>
<keyword evidence="3" id="KW-1185">Reference proteome</keyword>
<dbReference type="AlphaFoldDB" id="A0ABD1DDR9"/>
<feature type="region of interest" description="Disordered" evidence="1">
    <location>
        <begin position="149"/>
        <end position="301"/>
    </location>
</feature>
<comment type="caution">
    <text evidence="2">The sequence shown here is derived from an EMBL/GenBank/DDBJ whole genome shotgun (WGS) entry which is preliminary data.</text>
</comment>
<gene>
    <name evidence="2" type="ORF">pipiens_009448</name>
</gene>
<proteinExistence type="predicted"/>
<protein>
    <submittedName>
        <fullName evidence="2">Uncharacterized protein</fullName>
    </submittedName>
</protein>
<feature type="compositionally biased region" description="Basic and acidic residues" evidence="1">
    <location>
        <begin position="191"/>
        <end position="211"/>
    </location>
</feature>
<sequence length="301" mass="32349">MLVQRLIVTVVVQGPKAPKAAACLCGHRPGTGHATHAATISARSMRWPSRSPSAVAPVLGAVRRPGRPRACPGTGPKAGWFEGAARAHHVPPALPPLNSPGCPRPQPAHRRHTGSICPQEKLRSLRASVPRASLPRNAHIPAHSCCVRHRRPTASPGHVPRPCSRALTQSRAPAHASPRPVEHSVTTGRLFAEELLYRDDERAPPARDTPADSRPPQRQTTKTTVLPPPPPTLRTTPQARTNHNGATAAPTTNAAPTGPATTLPSQTRTPPSYHRIDRHRRRDRLRPKTDSLPKPTSAISL</sequence>
<feature type="compositionally biased region" description="Basic residues" evidence="1">
    <location>
        <begin position="276"/>
        <end position="285"/>
    </location>
</feature>
<name>A0ABD1DDR9_CULPP</name>
<reference evidence="2 3" key="1">
    <citation type="submission" date="2024-05" db="EMBL/GenBank/DDBJ databases">
        <title>Culex pipiens pipiens assembly and annotation.</title>
        <authorList>
            <person name="Alout H."/>
            <person name="Durand T."/>
        </authorList>
    </citation>
    <scope>NUCLEOTIDE SEQUENCE [LARGE SCALE GENOMIC DNA]</scope>
    <source>
        <strain evidence="2">HA-2024</strain>
        <tissue evidence="2">Whole body</tissue>
    </source>
</reference>
<feature type="compositionally biased region" description="Low complexity" evidence="1">
    <location>
        <begin position="244"/>
        <end position="262"/>
    </location>
</feature>
<evidence type="ECO:0000313" key="3">
    <source>
        <dbReference type="Proteomes" id="UP001562425"/>
    </source>
</evidence>
<dbReference type="Proteomes" id="UP001562425">
    <property type="component" value="Unassembled WGS sequence"/>
</dbReference>
<accession>A0ABD1DDR9</accession>
<evidence type="ECO:0000313" key="2">
    <source>
        <dbReference type="EMBL" id="KAL1397827.1"/>
    </source>
</evidence>
<organism evidence="2 3">
    <name type="scientific">Culex pipiens pipiens</name>
    <name type="common">Northern house mosquito</name>
    <dbReference type="NCBI Taxonomy" id="38569"/>
    <lineage>
        <taxon>Eukaryota</taxon>
        <taxon>Metazoa</taxon>
        <taxon>Ecdysozoa</taxon>
        <taxon>Arthropoda</taxon>
        <taxon>Hexapoda</taxon>
        <taxon>Insecta</taxon>
        <taxon>Pterygota</taxon>
        <taxon>Neoptera</taxon>
        <taxon>Endopterygota</taxon>
        <taxon>Diptera</taxon>
        <taxon>Nematocera</taxon>
        <taxon>Culicoidea</taxon>
        <taxon>Culicidae</taxon>
        <taxon>Culicinae</taxon>
        <taxon>Culicini</taxon>
        <taxon>Culex</taxon>
        <taxon>Culex</taxon>
    </lineage>
</organism>